<evidence type="ECO:0000256" key="1">
    <source>
        <dbReference type="ARBA" id="ARBA00006432"/>
    </source>
</evidence>
<reference evidence="7" key="1">
    <citation type="submission" date="2020-05" db="EMBL/GenBank/DDBJ databases">
        <title>Phylogenomic resolution of chytrid fungi.</title>
        <authorList>
            <person name="Stajich J.E."/>
            <person name="Amses K."/>
            <person name="Simmons R."/>
            <person name="Seto K."/>
            <person name="Myers J."/>
            <person name="Bonds A."/>
            <person name="Quandt C.A."/>
            <person name="Barry K."/>
            <person name="Liu P."/>
            <person name="Grigoriev I."/>
            <person name="Longcore J.E."/>
            <person name="James T.Y."/>
        </authorList>
    </citation>
    <scope>NUCLEOTIDE SEQUENCE</scope>
    <source>
        <strain evidence="7">PLAUS21</strain>
    </source>
</reference>
<sequence length="672" mass="73297">MLTTYEVGEKTATAGIPRRAAQLPKGEPLSVKPHPSVSTVHDILLHASKKYPDSPLFGYRDVISIHSEDKEVKKVVNGIEKVEVKTWKYFELSEYKFVNYTQVQQKVVEIGAGLIKIGLKEKDIVNIFASTSHNWMTMTHACYSQNICISTSYDNLGADGLKFALDEGECSTIVTQPDLLPMLKKVIAGVPTLKNVIYVGNVSSEFESVVSSFESECPNVKLYSMDQVQQLGKENMIATNPPKAEDLCCIMYTSGSTGNPKGVMLSHANVVAGIAGIIGLFGDTFSPQDTYLAYLPLAHVLEFLVETLCMYTGVTIGYGSPKTLTDASVRNCKGDIRELRPTVMAGVPSVWETIKKGIMAKLNSQSPFVKFLFNSAFALKKNLMSIGLPHSFLDSSIFGKIAESTGGRLRLALSGGAPIAAETHEFLTVALCHIVNGYGMTESGGALGIQNMSQKGQYGNVGAPFTCTELKLVAANDYDPHGNPPRGEIWARGASITSGYFKNPQLTAETITEDGWLKTGDVGEWLPDGNLKIIDRVKNLVKLAHGEYVALEKLEAQYKSSHYVMNICVVADPSKSHIVALIVPNGPAMDQLATELGVPKKDYSNPAVIKAVGNDLADCAKRANFQGAEVLKYFTILHDEWTPENGMLTAAQKLKRKDIVSHYKDDIEKMYV</sequence>
<dbReference type="GO" id="GO:0005811">
    <property type="term" value="C:lipid droplet"/>
    <property type="evidence" value="ECO:0007669"/>
    <property type="project" value="TreeGrafter"/>
</dbReference>
<dbReference type="Gene3D" id="3.40.50.12780">
    <property type="entry name" value="N-terminal domain of ligase-like"/>
    <property type="match status" value="1"/>
</dbReference>
<accession>A0AAD5UG25</accession>
<evidence type="ECO:0000259" key="6">
    <source>
        <dbReference type="Pfam" id="PF00501"/>
    </source>
</evidence>
<gene>
    <name evidence="7" type="primary">FAA4_2</name>
    <name evidence="7" type="ORF">HK103_004798</name>
</gene>
<dbReference type="GO" id="GO:0035336">
    <property type="term" value="P:long-chain fatty-acyl-CoA metabolic process"/>
    <property type="evidence" value="ECO:0007669"/>
    <property type="project" value="TreeGrafter"/>
</dbReference>
<keyword evidence="4" id="KW-0067">ATP-binding</keyword>
<evidence type="ECO:0000256" key="2">
    <source>
        <dbReference type="ARBA" id="ARBA00022598"/>
    </source>
</evidence>
<dbReference type="Pfam" id="PF00501">
    <property type="entry name" value="AMP-binding"/>
    <property type="match status" value="1"/>
</dbReference>
<evidence type="ECO:0000313" key="7">
    <source>
        <dbReference type="EMBL" id="KAJ3257244.1"/>
    </source>
</evidence>
<comment type="similarity">
    <text evidence="1">Belongs to the ATP-dependent AMP-binding enzyme family.</text>
</comment>
<dbReference type="GO" id="GO:0005524">
    <property type="term" value="F:ATP binding"/>
    <property type="evidence" value="ECO:0007669"/>
    <property type="project" value="UniProtKB-KW"/>
</dbReference>
<dbReference type="PROSITE" id="PS00455">
    <property type="entry name" value="AMP_BINDING"/>
    <property type="match status" value="1"/>
</dbReference>
<evidence type="ECO:0000256" key="5">
    <source>
        <dbReference type="ARBA" id="ARBA00036813"/>
    </source>
</evidence>
<dbReference type="PANTHER" id="PTHR43272">
    <property type="entry name" value="LONG-CHAIN-FATTY-ACID--COA LIGASE"/>
    <property type="match status" value="1"/>
</dbReference>
<dbReference type="PANTHER" id="PTHR43272:SF83">
    <property type="entry name" value="ACYL-COA SYNTHETASE LONG-CHAIN, ISOFORM J"/>
    <property type="match status" value="1"/>
</dbReference>
<feature type="domain" description="AMP-dependent synthetase/ligase" evidence="6">
    <location>
        <begin position="93"/>
        <end position="501"/>
    </location>
</feature>
<keyword evidence="2 7" id="KW-0436">Ligase</keyword>
<dbReference type="SUPFAM" id="SSF56801">
    <property type="entry name" value="Acetyl-CoA synthetase-like"/>
    <property type="match status" value="1"/>
</dbReference>
<evidence type="ECO:0000313" key="8">
    <source>
        <dbReference type="Proteomes" id="UP001210925"/>
    </source>
</evidence>
<dbReference type="GO" id="GO:0005783">
    <property type="term" value="C:endoplasmic reticulum"/>
    <property type="evidence" value="ECO:0007669"/>
    <property type="project" value="TreeGrafter"/>
</dbReference>
<protein>
    <submittedName>
        <fullName evidence="7">Long-chain fatty acid-CoA ligase</fullName>
    </submittedName>
</protein>
<comment type="caution">
    <text evidence="7">The sequence shown here is derived from an EMBL/GenBank/DDBJ whole genome shotgun (WGS) entry which is preliminary data.</text>
</comment>
<organism evidence="7 8">
    <name type="scientific">Boothiomyces macroporosus</name>
    <dbReference type="NCBI Taxonomy" id="261099"/>
    <lineage>
        <taxon>Eukaryota</taxon>
        <taxon>Fungi</taxon>
        <taxon>Fungi incertae sedis</taxon>
        <taxon>Chytridiomycota</taxon>
        <taxon>Chytridiomycota incertae sedis</taxon>
        <taxon>Chytridiomycetes</taxon>
        <taxon>Rhizophydiales</taxon>
        <taxon>Terramycetaceae</taxon>
        <taxon>Boothiomyces</taxon>
    </lineage>
</organism>
<evidence type="ECO:0000256" key="3">
    <source>
        <dbReference type="ARBA" id="ARBA00022741"/>
    </source>
</evidence>
<name>A0AAD5UG25_9FUNG</name>
<dbReference type="Proteomes" id="UP001210925">
    <property type="component" value="Unassembled WGS sequence"/>
</dbReference>
<dbReference type="AlphaFoldDB" id="A0AAD5UG25"/>
<evidence type="ECO:0000256" key="4">
    <source>
        <dbReference type="ARBA" id="ARBA00022840"/>
    </source>
</evidence>
<dbReference type="InterPro" id="IPR020845">
    <property type="entry name" value="AMP-binding_CS"/>
</dbReference>
<dbReference type="InterPro" id="IPR042099">
    <property type="entry name" value="ANL_N_sf"/>
</dbReference>
<dbReference type="InterPro" id="IPR000873">
    <property type="entry name" value="AMP-dep_synth/lig_dom"/>
</dbReference>
<dbReference type="GO" id="GO:0005886">
    <property type="term" value="C:plasma membrane"/>
    <property type="evidence" value="ECO:0007669"/>
    <property type="project" value="TreeGrafter"/>
</dbReference>
<dbReference type="EMBL" id="JADGKB010000040">
    <property type="protein sequence ID" value="KAJ3257244.1"/>
    <property type="molecule type" value="Genomic_DNA"/>
</dbReference>
<dbReference type="GO" id="GO:0004467">
    <property type="term" value="F:long-chain fatty acid-CoA ligase activity"/>
    <property type="evidence" value="ECO:0007669"/>
    <property type="project" value="UniProtKB-EC"/>
</dbReference>
<comment type="catalytic activity">
    <reaction evidence="5">
        <text>a long-chain fatty acid + ATP + CoA = a long-chain fatty acyl-CoA + AMP + diphosphate</text>
        <dbReference type="Rhea" id="RHEA:15421"/>
        <dbReference type="ChEBI" id="CHEBI:30616"/>
        <dbReference type="ChEBI" id="CHEBI:33019"/>
        <dbReference type="ChEBI" id="CHEBI:57287"/>
        <dbReference type="ChEBI" id="CHEBI:57560"/>
        <dbReference type="ChEBI" id="CHEBI:83139"/>
        <dbReference type="ChEBI" id="CHEBI:456215"/>
        <dbReference type="EC" id="6.2.1.3"/>
    </reaction>
</comment>
<keyword evidence="3" id="KW-0547">Nucleotide-binding</keyword>
<proteinExistence type="inferred from homology"/>
<keyword evidence="8" id="KW-1185">Reference proteome</keyword>